<evidence type="ECO:0000313" key="2">
    <source>
        <dbReference type="Proteomes" id="UP000239340"/>
    </source>
</evidence>
<accession>A0A2L0HCB7</accession>
<dbReference type="EMBL" id="CP024309">
    <property type="protein sequence ID" value="AUX78812.1"/>
    <property type="molecule type" value="Genomic_DNA"/>
</dbReference>
<organism evidence="1 2">
    <name type="scientific">Rhizobium fredii</name>
    <name type="common">Sinorhizobium fredii</name>
    <dbReference type="NCBI Taxonomy" id="380"/>
    <lineage>
        <taxon>Bacteria</taxon>
        <taxon>Pseudomonadati</taxon>
        <taxon>Pseudomonadota</taxon>
        <taxon>Alphaproteobacteria</taxon>
        <taxon>Hyphomicrobiales</taxon>
        <taxon>Rhizobiaceae</taxon>
        <taxon>Sinorhizobium/Ensifer group</taxon>
        <taxon>Sinorhizobium</taxon>
    </lineage>
</organism>
<dbReference type="AlphaFoldDB" id="A0A2L0HCB7"/>
<keyword evidence="1" id="KW-0614">Plasmid</keyword>
<protein>
    <submittedName>
        <fullName evidence="1">Uncharacterized protein</fullName>
    </submittedName>
</protein>
<sequence>MRTCAVGQARDVVSEQGRRDIRLQKHSPMVTGEVLLPIMRELADVTSESVAFYVR</sequence>
<proteinExistence type="predicted"/>
<geneLocation type="plasmid" evidence="2">
    <name>psfrenxt3b</name>
</geneLocation>
<reference evidence="1 2" key="1">
    <citation type="submission" date="2017-10" db="EMBL/GenBank/DDBJ databases">
        <title>Analysis of the genome sequences of Rhizobium populations associated to common bean (phaseolus vulgaris).</title>
        <authorList>
            <person name="Bustos P."/>
            <person name="Santamaria R.I."/>
            <person name="Miranda-Sanchez F."/>
            <person name="Perez-Carrascal O."/>
            <person name="Juarez S."/>
            <person name="Lozano L."/>
            <person name="Martinez-Flores I."/>
            <person name="Vinuesa P."/>
            <person name="Martinez-Romero E."/>
            <person name="Cevallos M.A."/>
            <person name="Romero D."/>
            <person name="Davila G."/>
            <person name="Gonzalez V."/>
        </authorList>
    </citation>
    <scope>NUCLEOTIDE SEQUENCE [LARGE SCALE GENOMIC DNA]</scope>
    <source>
        <strain evidence="1 2">NXT3</strain>
        <plasmid evidence="2">Plasmid psfrenxt3b</plasmid>
    </source>
</reference>
<evidence type="ECO:0000313" key="1">
    <source>
        <dbReference type="EMBL" id="AUX78812.1"/>
    </source>
</evidence>
<name>A0A2L0HCB7_RHIFR</name>
<dbReference type="Proteomes" id="UP000239340">
    <property type="component" value="Plasmid pSfreNXT3b"/>
</dbReference>
<gene>
    <name evidence="1" type="ORF">NXT3_PB00151</name>
</gene>